<evidence type="ECO:0000256" key="5">
    <source>
        <dbReference type="ARBA" id="ARBA00022989"/>
    </source>
</evidence>
<keyword evidence="5" id="KW-1133">Transmembrane helix</keyword>
<evidence type="ECO:0000256" key="6">
    <source>
        <dbReference type="ARBA" id="ARBA00023136"/>
    </source>
</evidence>
<keyword evidence="6" id="KW-0472">Membrane</keyword>
<dbReference type="PANTHER" id="PTHR11101:SF80">
    <property type="entry name" value="PHOSPHATE TRANSPORTER"/>
    <property type="match status" value="1"/>
</dbReference>
<keyword evidence="4" id="KW-0812">Transmembrane</keyword>
<evidence type="ECO:0000256" key="2">
    <source>
        <dbReference type="ARBA" id="ARBA00022448"/>
    </source>
</evidence>
<feature type="non-terminal residue" evidence="7">
    <location>
        <position position="73"/>
    </location>
</feature>
<evidence type="ECO:0000256" key="1">
    <source>
        <dbReference type="ARBA" id="ARBA00004141"/>
    </source>
</evidence>
<evidence type="ECO:0000313" key="8">
    <source>
        <dbReference type="Proteomes" id="UP000558688"/>
    </source>
</evidence>
<name>A0A8H5EGI4_FUSOX</name>
<dbReference type="EMBL" id="JAAFOW010002142">
    <property type="protein sequence ID" value="KAF5257976.1"/>
    <property type="molecule type" value="Genomic_DNA"/>
</dbReference>
<evidence type="ECO:0008006" key="9">
    <source>
        <dbReference type="Google" id="ProtNLM"/>
    </source>
</evidence>
<reference evidence="7" key="1">
    <citation type="submission" date="2020-02" db="EMBL/GenBank/DDBJ databases">
        <title>Identification and distribution of gene clusters putatively required for synthesis of sphingolipid metabolism inhibitors in phylogenetically diverse species of the filamentous fungus Fusarium.</title>
        <authorList>
            <person name="Kim H.-S."/>
            <person name="Busman M."/>
            <person name="Brown D.W."/>
            <person name="Divon H."/>
            <person name="Uhlig S."/>
            <person name="Proctor R.H."/>
        </authorList>
    </citation>
    <scope>NUCLEOTIDE SEQUENCE [LARGE SCALE GENOMIC DNA]</scope>
    <source>
        <strain evidence="7">NRRL 39464</strain>
    </source>
</reference>
<dbReference type="InterPro" id="IPR001204">
    <property type="entry name" value="Phos_transporter"/>
</dbReference>
<protein>
    <recommendedName>
        <fullName evidence="9">Phosphate transporter</fullName>
    </recommendedName>
</protein>
<proteinExistence type="predicted"/>
<dbReference type="Pfam" id="PF01384">
    <property type="entry name" value="PHO4"/>
    <property type="match status" value="1"/>
</dbReference>
<evidence type="ECO:0000256" key="3">
    <source>
        <dbReference type="ARBA" id="ARBA00022592"/>
    </source>
</evidence>
<dbReference type="PANTHER" id="PTHR11101">
    <property type="entry name" value="PHOSPHATE TRANSPORTER"/>
    <property type="match status" value="1"/>
</dbReference>
<dbReference type="GO" id="GO:0016020">
    <property type="term" value="C:membrane"/>
    <property type="evidence" value="ECO:0007669"/>
    <property type="project" value="UniProtKB-SubCell"/>
</dbReference>
<accession>A0A8H5EGI4</accession>
<sequence length="73" mass="7877">MVLHQYDYIFAIGTIFSFLDAWNIGANDVANSWATSVSSRSISYIQAMTLGSILEFAGSVGVGARVADTIRTK</sequence>
<dbReference type="GO" id="GO:0035435">
    <property type="term" value="P:phosphate ion transmembrane transport"/>
    <property type="evidence" value="ECO:0007669"/>
    <property type="project" value="TreeGrafter"/>
</dbReference>
<gene>
    <name evidence="7" type="ORF">FOXYS1_11476</name>
</gene>
<dbReference type="GO" id="GO:0005315">
    <property type="term" value="F:phosphate transmembrane transporter activity"/>
    <property type="evidence" value="ECO:0007669"/>
    <property type="project" value="InterPro"/>
</dbReference>
<dbReference type="Proteomes" id="UP000558688">
    <property type="component" value="Unassembled WGS sequence"/>
</dbReference>
<keyword evidence="2" id="KW-0813">Transport</keyword>
<keyword evidence="3" id="KW-0592">Phosphate transport</keyword>
<comment type="caution">
    <text evidence="7">The sequence shown here is derived from an EMBL/GenBank/DDBJ whole genome shotgun (WGS) entry which is preliminary data.</text>
</comment>
<dbReference type="AlphaFoldDB" id="A0A8H5EGI4"/>
<evidence type="ECO:0000256" key="4">
    <source>
        <dbReference type="ARBA" id="ARBA00022692"/>
    </source>
</evidence>
<evidence type="ECO:0000313" key="7">
    <source>
        <dbReference type="EMBL" id="KAF5257976.1"/>
    </source>
</evidence>
<comment type="subcellular location">
    <subcellularLocation>
        <location evidence="1">Membrane</location>
        <topology evidence="1">Multi-pass membrane protein</topology>
    </subcellularLocation>
</comment>
<organism evidence="7 8">
    <name type="scientific">Fusarium oxysporum</name>
    <name type="common">Fusarium vascular wilt</name>
    <dbReference type="NCBI Taxonomy" id="5507"/>
    <lineage>
        <taxon>Eukaryota</taxon>
        <taxon>Fungi</taxon>
        <taxon>Dikarya</taxon>
        <taxon>Ascomycota</taxon>
        <taxon>Pezizomycotina</taxon>
        <taxon>Sordariomycetes</taxon>
        <taxon>Hypocreomycetidae</taxon>
        <taxon>Hypocreales</taxon>
        <taxon>Nectriaceae</taxon>
        <taxon>Fusarium</taxon>
        <taxon>Fusarium oxysporum species complex</taxon>
    </lineage>
</organism>